<accession>A0AA40BG47</accession>
<name>A0AA40BG47_9PEZI</name>
<evidence type="ECO:0000259" key="3">
    <source>
        <dbReference type="PROSITE" id="PS50048"/>
    </source>
</evidence>
<evidence type="ECO:0000256" key="2">
    <source>
        <dbReference type="SAM" id="MobiDB-lite"/>
    </source>
</evidence>
<sequence length="370" mass="41537">MVASVNKKPNLRSACDRCYKLKERCERETTSALCARCKRLGLACATVRPVGPAGRVTRRDHETEDRVSRTVLTRKPRKQQLEEPRDQQLEEEQCTQPGAVDTYLDAIPDVSRYCLGTTDPFAGTAMSDSRGDPWQAFLVLVEIMEYLVYRRKPAARRIQAPASASVAVDRRLGLCLPLLSYYHDLCVISNSLLCATDEAVLARLHWQLDNVNAAVESWQPEHSDQLAEQFGAAELVGLLVQAKAYRLGALLVAHRLRFPFGCGEDTQADIWSKELMAELELARRVAGRPLRFAALPFLVAAVEATGDASRRDVLCRVDCYVDHYAPPLRQVARVFFVKVWRERDLNLNSRWLDSIHKPCPVLAAVDAACF</sequence>
<dbReference type="PROSITE" id="PS50048">
    <property type="entry name" value="ZN2_CY6_FUNGAL_2"/>
    <property type="match status" value="1"/>
</dbReference>
<dbReference type="EMBL" id="JAUIRO010000001">
    <property type="protein sequence ID" value="KAK0733620.1"/>
    <property type="molecule type" value="Genomic_DNA"/>
</dbReference>
<dbReference type="Proteomes" id="UP001172101">
    <property type="component" value="Unassembled WGS sequence"/>
</dbReference>
<comment type="caution">
    <text evidence="4">The sequence shown here is derived from an EMBL/GenBank/DDBJ whole genome shotgun (WGS) entry which is preliminary data.</text>
</comment>
<dbReference type="GO" id="GO:0000981">
    <property type="term" value="F:DNA-binding transcription factor activity, RNA polymerase II-specific"/>
    <property type="evidence" value="ECO:0007669"/>
    <property type="project" value="InterPro"/>
</dbReference>
<evidence type="ECO:0000256" key="1">
    <source>
        <dbReference type="ARBA" id="ARBA00023242"/>
    </source>
</evidence>
<organism evidence="4 5">
    <name type="scientific">Lasiosphaeria miniovina</name>
    <dbReference type="NCBI Taxonomy" id="1954250"/>
    <lineage>
        <taxon>Eukaryota</taxon>
        <taxon>Fungi</taxon>
        <taxon>Dikarya</taxon>
        <taxon>Ascomycota</taxon>
        <taxon>Pezizomycotina</taxon>
        <taxon>Sordariomycetes</taxon>
        <taxon>Sordariomycetidae</taxon>
        <taxon>Sordariales</taxon>
        <taxon>Lasiosphaeriaceae</taxon>
        <taxon>Lasiosphaeria</taxon>
    </lineage>
</organism>
<proteinExistence type="predicted"/>
<evidence type="ECO:0000313" key="4">
    <source>
        <dbReference type="EMBL" id="KAK0733620.1"/>
    </source>
</evidence>
<dbReference type="InterPro" id="IPR021858">
    <property type="entry name" value="Fun_TF"/>
</dbReference>
<reference evidence="4" key="1">
    <citation type="submission" date="2023-06" db="EMBL/GenBank/DDBJ databases">
        <title>Genome-scale phylogeny and comparative genomics of the fungal order Sordariales.</title>
        <authorList>
            <consortium name="Lawrence Berkeley National Laboratory"/>
            <person name="Hensen N."/>
            <person name="Bonometti L."/>
            <person name="Westerberg I."/>
            <person name="Brannstrom I.O."/>
            <person name="Guillou S."/>
            <person name="Cros-Aarteil S."/>
            <person name="Calhoun S."/>
            <person name="Haridas S."/>
            <person name="Kuo A."/>
            <person name="Mondo S."/>
            <person name="Pangilinan J."/>
            <person name="Riley R."/>
            <person name="LaButti K."/>
            <person name="Andreopoulos B."/>
            <person name="Lipzen A."/>
            <person name="Chen C."/>
            <person name="Yanf M."/>
            <person name="Daum C."/>
            <person name="Ng V."/>
            <person name="Clum A."/>
            <person name="Steindorff A."/>
            <person name="Ohm R."/>
            <person name="Martin F."/>
            <person name="Silar P."/>
            <person name="Natvig D."/>
            <person name="Lalanne C."/>
            <person name="Gautier V."/>
            <person name="Ament-velasquez S.L."/>
            <person name="Kruys A."/>
            <person name="Hutchinson M.I."/>
            <person name="Powell A.J."/>
            <person name="Barry K."/>
            <person name="Miller A.N."/>
            <person name="Grigoriev I.V."/>
            <person name="Debuchy R."/>
            <person name="Gladieux P."/>
            <person name="Thoren M.H."/>
            <person name="Johannesson H."/>
        </authorList>
    </citation>
    <scope>NUCLEOTIDE SEQUENCE</scope>
    <source>
        <strain evidence="4">SMH2392-1A</strain>
    </source>
</reference>
<dbReference type="AlphaFoldDB" id="A0AA40BG47"/>
<feature type="compositionally biased region" description="Basic and acidic residues" evidence="2">
    <location>
        <begin position="79"/>
        <end position="88"/>
    </location>
</feature>
<feature type="region of interest" description="Disordered" evidence="2">
    <location>
        <begin position="53"/>
        <end position="93"/>
    </location>
</feature>
<keyword evidence="1" id="KW-0539">Nucleus</keyword>
<dbReference type="SUPFAM" id="SSF57701">
    <property type="entry name" value="Zn2/Cys6 DNA-binding domain"/>
    <property type="match status" value="1"/>
</dbReference>
<dbReference type="GeneID" id="85319781"/>
<feature type="domain" description="Zn(2)-C6 fungal-type" evidence="3">
    <location>
        <begin position="14"/>
        <end position="46"/>
    </location>
</feature>
<dbReference type="Pfam" id="PF11951">
    <property type="entry name" value="Fungal_trans_2"/>
    <property type="match status" value="1"/>
</dbReference>
<dbReference type="InterPro" id="IPR001138">
    <property type="entry name" value="Zn2Cys6_DnaBD"/>
</dbReference>
<dbReference type="InterPro" id="IPR036864">
    <property type="entry name" value="Zn2-C6_fun-type_DNA-bd_sf"/>
</dbReference>
<dbReference type="GO" id="GO:0008270">
    <property type="term" value="F:zinc ion binding"/>
    <property type="evidence" value="ECO:0007669"/>
    <property type="project" value="InterPro"/>
</dbReference>
<evidence type="ECO:0000313" key="5">
    <source>
        <dbReference type="Proteomes" id="UP001172101"/>
    </source>
</evidence>
<protein>
    <recommendedName>
        <fullName evidence="3">Zn(2)-C6 fungal-type domain-containing protein</fullName>
    </recommendedName>
</protein>
<gene>
    <name evidence="4" type="ORF">B0T26DRAFT_633143</name>
</gene>
<keyword evidence="5" id="KW-1185">Reference proteome</keyword>
<dbReference type="RefSeq" id="XP_060302497.1">
    <property type="nucleotide sequence ID" value="XM_060436511.1"/>
</dbReference>
<feature type="compositionally biased region" description="Basic and acidic residues" evidence="2">
    <location>
        <begin position="57"/>
        <end position="68"/>
    </location>
</feature>